<organism evidence="2 3">
    <name type="scientific">Desulfoluna spongiiphila</name>
    <dbReference type="NCBI Taxonomy" id="419481"/>
    <lineage>
        <taxon>Bacteria</taxon>
        <taxon>Pseudomonadati</taxon>
        <taxon>Thermodesulfobacteriota</taxon>
        <taxon>Desulfobacteria</taxon>
        <taxon>Desulfobacterales</taxon>
        <taxon>Desulfolunaceae</taxon>
        <taxon>Desulfoluna</taxon>
    </lineage>
</organism>
<dbReference type="Gene3D" id="3.40.190.10">
    <property type="entry name" value="Periplasmic binding protein-like II"/>
    <property type="match status" value="2"/>
</dbReference>
<gene>
    <name evidence="2" type="ORF">SAMN05216233_108148</name>
</gene>
<dbReference type="InterPro" id="IPR026045">
    <property type="entry name" value="Ferric-bd"/>
</dbReference>
<evidence type="ECO:0000313" key="2">
    <source>
        <dbReference type="EMBL" id="SCY40216.1"/>
    </source>
</evidence>
<protein>
    <submittedName>
        <fullName evidence="2">Iron(III) transport system substrate-binding protein</fullName>
    </submittedName>
</protein>
<dbReference type="PANTHER" id="PTHR30006:SF24">
    <property type="entry name" value="SLL0237 PROTEIN"/>
    <property type="match status" value="1"/>
</dbReference>
<dbReference type="EMBL" id="FMUX01000008">
    <property type="protein sequence ID" value="SCY40216.1"/>
    <property type="molecule type" value="Genomic_DNA"/>
</dbReference>
<evidence type="ECO:0000313" key="3">
    <source>
        <dbReference type="Proteomes" id="UP000198870"/>
    </source>
</evidence>
<keyword evidence="3" id="KW-1185">Reference proteome</keyword>
<dbReference type="AlphaFoldDB" id="A0A1G5FLT1"/>
<dbReference type="Proteomes" id="UP000198870">
    <property type="component" value="Unassembled WGS sequence"/>
</dbReference>
<dbReference type="PIRSF" id="PIRSF002825">
    <property type="entry name" value="CfbpA"/>
    <property type="match status" value="1"/>
</dbReference>
<accession>A0A1G5FLT1</accession>
<dbReference type="PANTHER" id="PTHR30006">
    <property type="entry name" value="THIAMINE-BINDING PERIPLASMIC PROTEIN-RELATED"/>
    <property type="match status" value="1"/>
</dbReference>
<proteinExistence type="predicted"/>
<dbReference type="Pfam" id="PF13343">
    <property type="entry name" value="SBP_bac_6"/>
    <property type="match status" value="1"/>
</dbReference>
<dbReference type="RefSeq" id="WP_092211002.1">
    <property type="nucleotide sequence ID" value="NZ_FMUX01000008.1"/>
</dbReference>
<reference evidence="2 3" key="1">
    <citation type="submission" date="2016-10" db="EMBL/GenBank/DDBJ databases">
        <authorList>
            <person name="de Groot N.N."/>
        </authorList>
    </citation>
    <scope>NUCLEOTIDE SEQUENCE [LARGE SCALE GENOMIC DNA]</scope>
    <source>
        <strain evidence="2 3">AA1</strain>
    </source>
</reference>
<dbReference type="OrthoDB" id="9766989at2"/>
<keyword evidence="1" id="KW-0732">Signal</keyword>
<dbReference type="SUPFAM" id="SSF53850">
    <property type="entry name" value="Periplasmic binding protein-like II"/>
    <property type="match status" value="1"/>
</dbReference>
<sequence>MMRTRGLVIAVAALLGMAWGGSPVMAGDLLEKKVVVYSTHGESLLEVVADAFEEETGVKVDFINLKGQLADRVRAEKANPQADVMYGAASSVFFELKSEGLFTPFFPTWAEKLNPLFRDEAGYWFGTIQTPVVMFYNSEMMNPEDAPADWSDLADTKYKGQLVFRNALSSSARATYSALLQQYEKRGELAQGWDFLKKMDANTKRYYGSGSLQFQAVGRKEAPLSFAVLNGVIDNRIKNHLPLEIIDANSGSPVITDGIALIKGGKHPNAGKAFVEFAGSAKIQALLARKFNRLPTHPDAIANAPAWMASTRFKAMDVDWGALSAKQSQWMQTWDAEVKDVGKDRR</sequence>
<name>A0A1G5FLT1_9BACT</name>
<dbReference type="STRING" id="419481.SAMN05216233_108148"/>
<evidence type="ECO:0000256" key="1">
    <source>
        <dbReference type="ARBA" id="ARBA00022729"/>
    </source>
</evidence>